<accession>A0A9P7FLV0</accession>
<evidence type="ECO:0000256" key="7">
    <source>
        <dbReference type="ARBA" id="ARBA00047292"/>
    </source>
</evidence>
<keyword evidence="6" id="KW-0067">ATP-binding</keyword>
<evidence type="ECO:0000313" key="11">
    <source>
        <dbReference type="Proteomes" id="UP000717328"/>
    </source>
</evidence>
<dbReference type="InterPro" id="IPR011009">
    <property type="entry name" value="Kinase-like_dom_sf"/>
</dbReference>
<comment type="caution">
    <text evidence="10">The sequence shown here is derived from an EMBL/GenBank/DDBJ whole genome shotgun (WGS) entry which is preliminary data.</text>
</comment>
<comment type="catalytic activity">
    <reaction evidence="8">
        <text>L-seryl-[protein] + ATP = O-phospho-L-seryl-[protein] + ADP + H(+)</text>
        <dbReference type="Rhea" id="RHEA:17989"/>
        <dbReference type="Rhea" id="RHEA-COMP:9863"/>
        <dbReference type="Rhea" id="RHEA-COMP:11604"/>
        <dbReference type="ChEBI" id="CHEBI:15378"/>
        <dbReference type="ChEBI" id="CHEBI:29999"/>
        <dbReference type="ChEBI" id="CHEBI:30616"/>
        <dbReference type="ChEBI" id="CHEBI:83421"/>
        <dbReference type="ChEBI" id="CHEBI:456216"/>
        <dbReference type="EC" id="2.7.11.11"/>
    </reaction>
</comment>
<dbReference type="EC" id="2.7.11.11" evidence="1"/>
<dbReference type="GO" id="GO:0004691">
    <property type="term" value="F:cAMP-dependent protein kinase activity"/>
    <property type="evidence" value="ECO:0007669"/>
    <property type="project" value="UniProtKB-EC"/>
</dbReference>
<dbReference type="SMART" id="SM00220">
    <property type="entry name" value="S_TKc"/>
    <property type="match status" value="1"/>
</dbReference>
<feature type="domain" description="Protein kinase" evidence="9">
    <location>
        <begin position="1"/>
        <end position="138"/>
    </location>
</feature>
<organism evidence="10 11">
    <name type="scientific">Sphagnurus paluster</name>
    <dbReference type="NCBI Taxonomy" id="117069"/>
    <lineage>
        <taxon>Eukaryota</taxon>
        <taxon>Fungi</taxon>
        <taxon>Dikarya</taxon>
        <taxon>Basidiomycota</taxon>
        <taxon>Agaricomycotina</taxon>
        <taxon>Agaricomycetes</taxon>
        <taxon>Agaricomycetidae</taxon>
        <taxon>Agaricales</taxon>
        <taxon>Tricholomatineae</taxon>
        <taxon>Lyophyllaceae</taxon>
        <taxon>Sphagnurus</taxon>
    </lineage>
</organism>
<evidence type="ECO:0000256" key="6">
    <source>
        <dbReference type="ARBA" id="ARBA00022840"/>
    </source>
</evidence>
<reference evidence="10" key="1">
    <citation type="submission" date="2021-02" db="EMBL/GenBank/DDBJ databases">
        <authorList>
            <person name="Nieuwenhuis M."/>
            <person name="Van De Peppel L.J.J."/>
        </authorList>
    </citation>
    <scope>NUCLEOTIDE SEQUENCE</scope>
    <source>
        <strain evidence="10">D49</strain>
    </source>
</reference>
<comment type="catalytic activity">
    <reaction evidence="7">
        <text>L-threonyl-[protein] + ATP = O-phospho-L-threonyl-[protein] + ADP + H(+)</text>
        <dbReference type="Rhea" id="RHEA:46608"/>
        <dbReference type="Rhea" id="RHEA-COMP:11060"/>
        <dbReference type="Rhea" id="RHEA-COMP:11605"/>
        <dbReference type="ChEBI" id="CHEBI:15378"/>
        <dbReference type="ChEBI" id="CHEBI:30013"/>
        <dbReference type="ChEBI" id="CHEBI:30616"/>
        <dbReference type="ChEBI" id="CHEBI:61977"/>
        <dbReference type="ChEBI" id="CHEBI:456216"/>
        <dbReference type="EC" id="2.7.11.11"/>
    </reaction>
</comment>
<evidence type="ECO:0000256" key="5">
    <source>
        <dbReference type="ARBA" id="ARBA00022777"/>
    </source>
</evidence>
<evidence type="ECO:0000259" key="9">
    <source>
        <dbReference type="PROSITE" id="PS50011"/>
    </source>
</evidence>
<evidence type="ECO:0000256" key="4">
    <source>
        <dbReference type="ARBA" id="ARBA00022741"/>
    </source>
</evidence>
<keyword evidence="11" id="KW-1185">Reference proteome</keyword>
<evidence type="ECO:0000256" key="2">
    <source>
        <dbReference type="ARBA" id="ARBA00022527"/>
    </source>
</evidence>
<dbReference type="InterPro" id="IPR000719">
    <property type="entry name" value="Prot_kinase_dom"/>
</dbReference>
<keyword evidence="3" id="KW-0808">Transferase</keyword>
<dbReference type="AlphaFoldDB" id="A0A9P7FLV0"/>
<reference evidence="10" key="2">
    <citation type="submission" date="2021-10" db="EMBL/GenBank/DDBJ databases">
        <title>Phylogenomics reveals ancestral predisposition of the termite-cultivated fungus Termitomyces towards a domesticated lifestyle.</title>
        <authorList>
            <person name="Auxier B."/>
            <person name="Grum-Grzhimaylo A."/>
            <person name="Cardenas M.E."/>
            <person name="Lodge J.D."/>
            <person name="Laessoe T."/>
            <person name="Pedersen O."/>
            <person name="Smith M.E."/>
            <person name="Kuyper T.W."/>
            <person name="Franco-Molano E.A."/>
            <person name="Baroni T.J."/>
            <person name="Aanen D.K."/>
        </authorList>
    </citation>
    <scope>NUCLEOTIDE SEQUENCE</scope>
    <source>
        <strain evidence="10">D49</strain>
    </source>
</reference>
<evidence type="ECO:0000256" key="8">
    <source>
        <dbReference type="ARBA" id="ARBA00047454"/>
    </source>
</evidence>
<keyword evidence="5" id="KW-0418">Kinase</keyword>
<dbReference type="Proteomes" id="UP000717328">
    <property type="component" value="Unassembled WGS sequence"/>
</dbReference>
<dbReference type="GO" id="GO:0005524">
    <property type="term" value="F:ATP binding"/>
    <property type="evidence" value="ECO:0007669"/>
    <property type="project" value="UniProtKB-KW"/>
</dbReference>
<keyword evidence="2" id="KW-0723">Serine/threonine-protein kinase</keyword>
<dbReference type="OrthoDB" id="10252171at2759"/>
<dbReference type="Gene3D" id="1.10.510.10">
    <property type="entry name" value="Transferase(Phosphotransferase) domain 1"/>
    <property type="match status" value="1"/>
</dbReference>
<dbReference type="PROSITE" id="PS00108">
    <property type="entry name" value="PROTEIN_KINASE_ST"/>
    <property type="match status" value="1"/>
</dbReference>
<gene>
    <name evidence="10" type="ORF">H0H81_003446</name>
</gene>
<dbReference type="InterPro" id="IPR008271">
    <property type="entry name" value="Ser/Thr_kinase_AS"/>
</dbReference>
<dbReference type="SUPFAM" id="SSF56112">
    <property type="entry name" value="Protein kinase-like (PK-like)"/>
    <property type="match status" value="1"/>
</dbReference>
<dbReference type="PROSITE" id="PS50011">
    <property type="entry name" value="PROTEIN_KINASE_DOM"/>
    <property type="match status" value="1"/>
</dbReference>
<dbReference type="Pfam" id="PF00069">
    <property type="entry name" value="Pkinase"/>
    <property type="match status" value="1"/>
</dbReference>
<name>A0A9P7FLV0_9AGAR</name>
<dbReference type="EMBL" id="JABCKI010006652">
    <property type="protein sequence ID" value="KAG5634088.1"/>
    <property type="molecule type" value="Genomic_DNA"/>
</dbReference>
<feature type="non-terminal residue" evidence="10">
    <location>
        <position position="138"/>
    </location>
</feature>
<dbReference type="PANTHER" id="PTHR24353">
    <property type="entry name" value="CYCLIC NUCLEOTIDE-DEPENDENT PROTEIN KINASE"/>
    <property type="match status" value="1"/>
</dbReference>
<evidence type="ECO:0000256" key="3">
    <source>
        <dbReference type="ARBA" id="ARBA00022679"/>
    </source>
</evidence>
<proteinExistence type="predicted"/>
<protein>
    <recommendedName>
        <fullName evidence="1">cAMP-dependent protein kinase</fullName>
        <ecNumber evidence="1">2.7.11.11</ecNumber>
    </recommendedName>
</protein>
<evidence type="ECO:0000256" key="1">
    <source>
        <dbReference type="ARBA" id="ARBA00012444"/>
    </source>
</evidence>
<evidence type="ECO:0000313" key="10">
    <source>
        <dbReference type="EMBL" id="KAG5634088.1"/>
    </source>
</evidence>
<keyword evidence="4" id="KW-0547">Nucleotide-binding</keyword>
<sequence length="138" mass="15158">MLEVIPCGTLRSVIKKRAPLDSSATAFYFANLVAGIEFLQNAEILHRDLKPENILLGTDGYLVIADFGTAAREGDNTDWVLVGSPAYMAPELVSIEQQSKITYAAIDWWSSGVILYEMATGILVSPDRLPPGKIRFLK</sequence>